<dbReference type="PANTHER" id="PTHR43179">
    <property type="entry name" value="RHAMNOSYLTRANSFERASE WBBL"/>
    <property type="match status" value="1"/>
</dbReference>
<protein>
    <submittedName>
        <fullName evidence="5">Glycosyltransferase family 2 protein</fullName>
    </submittedName>
</protein>
<keyword evidence="3" id="KW-0808">Transferase</keyword>
<comment type="similarity">
    <text evidence="1">Belongs to the glycosyltransferase 2 family.</text>
</comment>
<accession>A0A8J6PU47</accession>
<dbReference type="PANTHER" id="PTHR43179:SF12">
    <property type="entry name" value="GALACTOFURANOSYLTRANSFERASE GLFT2"/>
    <property type="match status" value="1"/>
</dbReference>
<evidence type="ECO:0000259" key="4">
    <source>
        <dbReference type="Pfam" id="PF00535"/>
    </source>
</evidence>
<dbReference type="InterPro" id="IPR001173">
    <property type="entry name" value="Glyco_trans_2-like"/>
</dbReference>
<organism evidence="5 6">
    <name type="scientific">Oryzicola mucosus</name>
    <dbReference type="NCBI Taxonomy" id="2767425"/>
    <lineage>
        <taxon>Bacteria</taxon>
        <taxon>Pseudomonadati</taxon>
        <taxon>Pseudomonadota</taxon>
        <taxon>Alphaproteobacteria</taxon>
        <taxon>Hyphomicrobiales</taxon>
        <taxon>Phyllobacteriaceae</taxon>
        <taxon>Oryzicola</taxon>
    </lineage>
</organism>
<keyword evidence="2" id="KW-0328">Glycosyltransferase</keyword>
<sequence length="335" mass="36185">MIVNTSEASAALLLHDAKVISLSERVPASFSPFAVVVVTYNSAAVLEGLLDSLPSGLAGAGDFTVYIVDNDSHDESVRIAEAHSVRPVVIRMGRNAGYAAGINAALARLDPLADVLILNPDIRLHPGVGRELRCRLQDRAIGVVVPKIMNDDGSLNRSLRRQPSVVTAWSDALFGSKVAARFNLGEVVADAAVYDRGGAAEWATGAILMIAGHARQLVGDWDESFFLYSEEVDYLERIRHSGLSVFYEPRAKAVHIGGDYQDNAFLSALMTRNRIRYHRRHHGALATALFRLSIIVGETMRFTLGPGHRAALRAAIGPIEWSGVEGPASTRDLAV</sequence>
<reference evidence="5" key="1">
    <citation type="submission" date="2020-09" db="EMBL/GenBank/DDBJ databases">
        <title>Genome seq and assembly of Tianweitania sp.</title>
        <authorList>
            <person name="Chhetri G."/>
        </authorList>
    </citation>
    <scope>NUCLEOTIDE SEQUENCE</scope>
    <source>
        <strain evidence="5">Rool2</strain>
    </source>
</reference>
<keyword evidence="6" id="KW-1185">Reference proteome</keyword>
<evidence type="ECO:0000256" key="2">
    <source>
        <dbReference type="ARBA" id="ARBA00022676"/>
    </source>
</evidence>
<feature type="domain" description="Glycosyltransferase 2-like" evidence="4">
    <location>
        <begin position="35"/>
        <end position="169"/>
    </location>
</feature>
<comment type="caution">
    <text evidence="5">The sequence shown here is derived from an EMBL/GenBank/DDBJ whole genome shotgun (WGS) entry which is preliminary data.</text>
</comment>
<name>A0A8J6PU47_9HYPH</name>
<evidence type="ECO:0000256" key="1">
    <source>
        <dbReference type="ARBA" id="ARBA00006739"/>
    </source>
</evidence>
<proteinExistence type="inferred from homology"/>
<dbReference type="GO" id="GO:0016757">
    <property type="term" value="F:glycosyltransferase activity"/>
    <property type="evidence" value="ECO:0007669"/>
    <property type="project" value="UniProtKB-KW"/>
</dbReference>
<evidence type="ECO:0000313" key="5">
    <source>
        <dbReference type="EMBL" id="MBD0415664.1"/>
    </source>
</evidence>
<dbReference type="Pfam" id="PF00535">
    <property type="entry name" value="Glycos_transf_2"/>
    <property type="match status" value="1"/>
</dbReference>
<dbReference type="Proteomes" id="UP000643405">
    <property type="component" value="Unassembled WGS sequence"/>
</dbReference>
<dbReference type="EMBL" id="JACVVX010000004">
    <property type="protein sequence ID" value="MBD0415664.1"/>
    <property type="molecule type" value="Genomic_DNA"/>
</dbReference>
<evidence type="ECO:0000256" key="3">
    <source>
        <dbReference type="ARBA" id="ARBA00022679"/>
    </source>
</evidence>
<dbReference type="InterPro" id="IPR029044">
    <property type="entry name" value="Nucleotide-diphossugar_trans"/>
</dbReference>
<dbReference type="Gene3D" id="3.90.550.10">
    <property type="entry name" value="Spore Coat Polysaccharide Biosynthesis Protein SpsA, Chain A"/>
    <property type="match status" value="1"/>
</dbReference>
<dbReference type="SUPFAM" id="SSF53448">
    <property type="entry name" value="Nucleotide-diphospho-sugar transferases"/>
    <property type="match status" value="1"/>
</dbReference>
<dbReference type="AlphaFoldDB" id="A0A8J6PU47"/>
<evidence type="ECO:0000313" key="6">
    <source>
        <dbReference type="Proteomes" id="UP000643405"/>
    </source>
</evidence>
<gene>
    <name evidence="5" type="ORF">ICI42_13450</name>
</gene>